<evidence type="ECO:0000313" key="2">
    <source>
        <dbReference type="Proteomes" id="UP000269544"/>
    </source>
</evidence>
<dbReference type="OrthoDB" id="378658at2"/>
<dbReference type="RefSeq" id="WP_126465755.1">
    <property type="nucleotide sequence ID" value="NZ_LR134523.1"/>
</dbReference>
<dbReference type="AlphaFoldDB" id="A0A3S4YVW2"/>
<dbReference type="EMBL" id="LR134523">
    <property type="protein sequence ID" value="VEJ36007.1"/>
    <property type="molecule type" value="Genomic_DNA"/>
</dbReference>
<dbReference type="Proteomes" id="UP000269544">
    <property type="component" value="Chromosome"/>
</dbReference>
<dbReference type="PANTHER" id="PTHR37954">
    <property type="entry name" value="BLL4979 PROTEIN"/>
    <property type="match status" value="1"/>
</dbReference>
<protein>
    <submittedName>
        <fullName evidence="1">Uncharacterized ArCR, COG2043</fullName>
    </submittedName>
</protein>
<keyword evidence="2" id="KW-1185">Reference proteome</keyword>
<evidence type="ECO:0000313" key="1">
    <source>
        <dbReference type="EMBL" id="VEJ36007.1"/>
    </source>
</evidence>
<dbReference type="PANTHER" id="PTHR37954:SF3">
    <property type="entry name" value="DUF169 DOMAIN-CONTAINING PROTEIN"/>
    <property type="match status" value="1"/>
</dbReference>
<gene>
    <name evidence="1" type="ORF">NCTC13079_01198</name>
</gene>
<organism evidence="1 2">
    <name type="scientific">Aedoeadaptatus ivorii</name>
    <dbReference type="NCBI Taxonomy" id="54006"/>
    <lineage>
        <taxon>Bacteria</taxon>
        <taxon>Bacillati</taxon>
        <taxon>Bacillota</taxon>
        <taxon>Tissierellia</taxon>
        <taxon>Tissierellales</taxon>
        <taxon>Peptoniphilaceae</taxon>
        <taxon>Aedoeadaptatus</taxon>
    </lineage>
</organism>
<sequence>MDDFLVATQKLYALLDLKYKAVGVEVLKDREAFEAEDAQPIQNAINYCGAVRAATRGHGIKISRGKFRCKSAERFFGIHPDDPANARGENWHRLGLYEQKEVSEAIRTGQRTLPDGNYGVVVRPLEAWDRCPEVVLIFDVPYIAMRIVQGYGYKYGEPEGLRILGNQAVCYESTTLPLTTGSLNLSLLCIGTRHRAGWAKEDMSVGIPGDKFAGVVEGIEKTANTMEGDDEKRRILSRWDEKSWGPLPLRFRYNYYMDCK</sequence>
<name>A0A3S4YVW2_9FIRM</name>
<accession>A0A3S4YVW2</accession>
<reference evidence="1 2" key="1">
    <citation type="submission" date="2018-12" db="EMBL/GenBank/DDBJ databases">
        <authorList>
            <consortium name="Pathogen Informatics"/>
        </authorList>
    </citation>
    <scope>NUCLEOTIDE SEQUENCE [LARGE SCALE GENOMIC DNA]</scope>
    <source>
        <strain evidence="1 2">NCTC13079</strain>
    </source>
</reference>
<dbReference type="KEGG" id="piv:NCTC13079_01198"/>
<dbReference type="Pfam" id="PF02596">
    <property type="entry name" value="DUF169"/>
    <property type="match status" value="1"/>
</dbReference>
<dbReference type="InterPro" id="IPR003748">
    <property type="entry name" value="DUF169"/>
</dbReference>
<proteinExistence type="predicted"/>